<evidence type="ECO:0000256" key="5">
    <source>
        <dbReference type="ARBA" id="ARBA00023136"/>
    </source>
</evidence>
<accession>A0A518AJQ9</accession>
<keyword evidence="4 6" id="KW-1133">Transmembrane helix</keyword>
<evidence type="ECO:0000313" key="9">
    <source>
        <dbReference type="Proteomes" id="UP000315750"/>
    </source>
</evidence>
<keyword evidence="9" id="KW-1185">Reference proteome</keyword>
<dbReference type="OrthoDB" id="9800416at2"/>
<evidence type="ECO:0000256" key="6">
    <source>
        <dbReference type="SAM" id="Phobius"/>
    </source>
</evidence>
<dbReference type="SUPFAM" id="SSF103473">
    <property type="entry name" value="MFS general substrate transporter"/>
    <property type="match status" value="1"/>
</dbReference>
<feature type="transmembrane region" description="Helical" evidence="6">
    <location>
        <begin position="358"/>
        <end position="378"/>
    </location>
</feature>
<dbReference type="KEGG" id="amuc:Pan181_11720"/>
<gene>
    <name evidence="8" type="primary">bcr_1</name>
    <name evidence="8" type="ORF">Pan181_11720</name>
</gene>
<dbReference type="GO" id="GO:0005886">
    <property type="term" value="C:plasma membrane"/>
    <property type="evidence" value="ECO:0007669"/>
    <property type="project" value="TreeGrafter"/>
</dbReference>
<dbReference type="Proteomes" id="UP000315750">
    <property type="component" value="Chromosome"/>
</dbReference>
<feature type="transmembrane region" description="Helical" evidence="6">
    <location>
        <begin position="298"/>
        <end position="318"/>
    </location>
</feature>
<proteinExistence type="predicted"/>
<dbReference type="CDD" id="cd17320">
    <property type="entry name" value="MFS_MdfA_MDR_like"/>
    <property type="match status" value="1"/>
</dbReference>
<feature type="domain" description="Major facilitator superfamily (MFS) profile" evidence="7">
    <location>
        <begin position="1"/>
        <end position="382"/>
    </location>
</feature>
<evidence type="ECO:0000256" key="2">
    <source>
        <dbReference type="ARBA" id="ARBA00022448"/>
    </source>
</evidence>
<organism evidence="8 9">
    <name type="scientific">Aeoliella mucimassa</name>
    <dbReference type="NCBI Taxonomy" id="2527972"/>
    <lineage>
        <taxon>Bacteria</taxon>
        <taxon>Pseudomonadati</taxon>
        <taxon>Planctomycetota</taxon>
        <taxon>Planctomycetia</taxon>
        <taxon>Pirellulales</taxon>
        <taxon>Lacipirellulaceae</taxon>
        <taxon>Aeoliella</taxon>
    </lineage>
</organism>
<feature type="transmembrane region" description="Helical" evidence="6">
    <location>
        <begin position="97"/>
        <end position="118"/>
    </location>
</feature>
<dbReference type="InterPro" id="IPR036259">
    <property type="entry name" value="MFS_trans_sf"/>
</dbReference>
<evidence type="ECO:0000259" key="7">
    <source>
        <dbReference type="PROSITE" id="PS50850"/>
    </source>
</evidence>
<dbReference type="Gene3D" id="1.20.1720.10">
    <property type="entry name" value="Multidrug resistance protein D"/>
    <property type="match status" value="1"/>
</dbReference>
<name>A0A518AJQ9_9BACT</name>
<dbReference type="EMBL" id="CP036278">
    <property type="protein sequence ID" value="QDU54987.1"/>
    <property type="molecule type" value="Genomic_DNA"/>
</dbReference>
<feature type="transmembrane region" description="Helical" evidence="6">
    <location>
        <begin position="72"/>
        <end position="91"/>
    </location>
</feature>
<dbReference type="PANTHER" id="PTHR23502:SF132">
    <property type="entry name" value="POLYAMINE TRANSPORTER 2-RELATED"/>
    <property type="match status" value="1"/>
</dbReference>
<dbReference type="InterPro" id="IPR020846">
    <property type="entry name" value="MFS_dom"/>
</dbReference>
<evidence type="ECO:0000313" key="8">
    <source>
        <dbReference type="EMBL" id="QDU54987.1"/>
    </source>
</evidence>
<dbReference type="PANTHER" id="PTHR23502">
    <property type="entry name" value="MAJOR FACILITATOR SUPERFAMILY"/>
    <property type="match status" value="1"/>
</dbReference>
<dbReference type="RefSeq" id="WP_145245905.1">
    <property type="nucleotide sequence ID" value="NZ_CP036278.1"/>
</dbReference>
<dbReference type="AlphaFoldDB" id="A0A518AJQ9"/>
<protein>
    <submittedName>
        <fullName evidence="8">Bicyclomycin resistance protein</fullName>
    </submittedName>
</protein>
<feature type="transmembrane region" description="Helical" evidence="6">
    <location>
        <begin position="330"/>
        <end position="352"/>
    </location>
</feature>
<dbReference type="Pfam" id="PF07690">
    <property type="entry name" value="MFS_1"/>
    <property type="match status" value="1"/>
</dbReference>
<feature type="transmembrane region" description="Helical" evidence="6">
    <location>
        <begin position="273"/>
        <end position="292"/>
    </location>
</feature>
<evidence type="ECO:0000256" key="3">
    <source>
        <dbReference type="ARBA" id="ARBA00022692"/>
    </source>
</evidence>
<feature type="transmembrane region" description="Helical" evidence="6">
    <location>
        <begin position="161"/>
        <end position="180"/>
    </location>
</feature>
<feature type="transmembrane region" description="Helical" evidence="6">
    <location>
        <begin position="37"/>
        <end position="60"/>
    </location>
</feature>
<feature type="transmembrane region" description="Helical" evidence="6">
    <location>
        <begin position="208"/>
        <end position="232"/>
    </location>
</feature>
<dbReference type="PRINTS" id="PR01035">
    <property type="entry name" value="TCRTETA"/>
</dbReference>
<dbReference type="InterPro" id="IPR001958">
    <property type="entry name" value="Tet-R_TetA/multi-R_MdtG-like"/>
</dbReference>
<sequence length="403" mass="43659">MPQSYYKFFLGFVAAVAPLATDMYLPAIPQLAEMWGVNVSLVNLSLVLWFVAYSFTLLVWGSLSDRFGRRPILLIGLALFAASSVFCAMSQNVWQLIATRILQGIAGAGGASMVMAIARDRFEGKDRQQVLAWIGVILGLAPMIAPSIGAAIMQYGNWRMIFYAQGLAAALMLAVSLMLYQETAITLYKAGVFGMAARYGRLMGNANYVLTNASTSILSAPLLGFVAFSPLAYIQHFGMSRQQFALLFAVNALALVVGSASCAHLIHRFSDHYLLTVTLVGSLVGGILVLLIGHIAWIWFLLSAAMFTYFFGMSRPLVNHLVLEQVNDDIGAASSAVICSQFLCGAAGMAIATQHWQSPFLVFGALATLCPLATLLLWPWILRRIRTPHTAADILQPEPPPVG</sequence>
<feature type="transmembrane region" description="Helical" evidence="6">
    <location>
        <begin position="244"/>
        <end position="266"/>
    </location>
</feature>
<comment type="subcellular location">
    <subcellularLocation>
        <location evidence="1">Membrane</location>
        <topology evidence="1">Multi-pass membrane protein</topology>
    </subcellularLocation>
</comment>
<keyword evidence="5 6" id="KW-0472">Membrane</keyword>
<keyword evidence="2" id="KW-0813">Transport</keyword>
<feature type="transmembrane region" description="Helical" evidence="6">
    <location>
        <begin position="130"/>
        <end position="155"/>
    </location>
</feature>
<keyword evidence="3 6" id="KW-0812">Transmembrane</keyword>
<evidence type="ECO:0000256" key="4">
    <source>
        <dbReference type="ARBA" id="ARBA00022989"/>
    </source>
</evidence>
<reference evidence="8 9" key="1">
    <citation type="submission" date="2019-02" db="EMBL/GenBank/DDBJ databases">
        <title>Deep-cultivation of Planctomycetes and their phenomic and genomic characterization uncovers novel biology.</title>
        <authorList>
            <person name="Wiegand S."/>
            <person name="Jogler M."/>
            <person name="Boedeker C."/>
            <person name="Pinto D."/>
            <person name="Vollmers J."/>
            <person name="Rivas-Marin E."/>
            <person name="Kohn T."/>
            <person name="Peeters S.H."/>
            <person name="Heuer A."/>
            <person name="Rast P."/>
            <person name="Oberbeckmann S."/>
            <person name="Bunk B."/>
            <person name="Jeske O."/>
            <person name="Meyerdierks A."/>
            <person name="Storesund J.E."/>
            <person name="Kallscheuer N."/>
            <person name="Luecker S."/>
            <person name="Lage O.M."/>
            <person name="Pohl T."/>
            <person name="Merkel B.J."/>
            <person name="Hornburger P."/>
            <person name="Mueller R.-W."/>
            <person name="Bruemmer F."/>
            <person name="Labrenz M."/>
            <person name="Spormann A.M."/>
            <person name="Op den Camp H."/>
            <person name="Overmann J."/>
            <person name="Amann R."/>
            <person name="Jetten M.S.M."/>
            <person name="Mascher T."/>
            <person name="Medema M.H."/>
            <person name="Devos D.P."/>
            <person name="Kaster A.-K."/>
            <person name="Ovreas L."/>
            <person name="Rohde M."/>
            <person name="Galperin M.Y."/>
            <person name="Jogler C."/>
        </authorList>
    </citation>
    <scope>NUCLEOTIDE SEQUENCE [LARGE SCALE GENOMIC DNA]</scope>
    <source>
        <strain evidence="8 9">Pan181</strain>
    </source>
</reference>
<dbReference type="GO" id="GO:0022857">
    <property type="term" value="F:transmembrane transporter activity"/>
    <property type="evidence" value="ECO:0007669"/>
    <property type="project" value="InterPro"/>
</dbReference>
<dbReference type="PROSITE" id="PS50850">
    <property type="entry name" value="MFS"/>
    <property type="match status" value="1"/>
</dbReference>
<dbReference type="InterPro" id="IPR011701">
    <property type="entry name" value="MFS"/>
</dbReference>
<evidence type="ECO:0000256" key="1">
    <source>
        <dbReference type="ARBA" id="ARBA00004141"/>
    </source>
</evidence>